<reference evidence="2" key="1">
    <citation type="submission" date="2022-09" db="EMBL/GenBank/DDBJ databases">
        <title>Draft genome sequence of Coprococcus comes strain 31264.</title>
        <authorList>
            <person name="Atsushi H."/>
            <person name="Moriya O."/>
            <person name="Mitsuo S."/>
        </authorList>
    </citation>
    <scope>NUCLEOTIDE SEQUENCE</scope>
    <source>
        <strain evidence="2">JCM 31264</strain>
    </source>
</reference>
<accession>A0AA37QAP7</accession>
<feature type="compositionally biased region" description="Basic and acidic residues" evidence="1">
    <location>
        <begin position="20"/>
        <end position="30"/>
    </location>
</feature>
<feature type="region of interest" description="Disordered" evidence="1">
    <location>
        <begin position="1"/>
        <end position="50"/>
    </location>
</feature>
<reference evidence="2" key="2">
    <citation type="submission" date="2022-11" db="EMBL/GenBank/DDBJ databases">
        <title>Draft genome sequence of Coprococcus comes strain 31264.</title>
        <authorList>
            <person name="Hisatomi A."/>
            <person name="Ohkuma M."/>
            <person name="Sakamoto M."/>
        </authorList>
    </citation>
    <scope>NUCLEOTIDE SEQUENCE</scope>
    <source>
        <strain evidence="2">JCM 31264</strain>
    </source>
</reference>
<gene>
    <name evidence="2" type="ORF">comes_10240</name>
</gene>
<comment type="caution">
    <text evidence="2">The sequence shown here is derived from an EMBL/GenBank/DDBJ whole genome shotgun (WGS) entry which is preliminary data.</text>
</comment>
<evidence type="ECO:0000313" key="3">
    <source>
        <dbReference type="Proteomes" id="UP001145109"/>
    </source>
</evidence>
<dbReference type="EMBL" id="BSCI01000005">
    <property type="protein sequence ID" value="GLG86479.1"/>
    <property type="molecule type" value="Genomic_DNA"/>
</dbReference>
<dbReference type="Proteomes" id="UP001145109">
    <property type="component" value="Unassembled WGS sequence"/>
</dbReference>
<protein>
    <submittedName>
        <fullName evidence="2">Uncharacterized protein</fullName>
    </submittedName>
</protein>
<evidence type="ECO:0000313" key="2">
    <source>
        <dbReference type="EMBL" id="GLG86479.1"/>
    </source>
</evidence>
<evidence type="ECO:0000256" key="1">
    <source>
        <dbReference type="SAM" id="MobiDB-lite"/>
    </source>
</evidence>
<organism evidence="2 3">
    <name type="scientific">Coprococcus comes</name>
    <dbReference type="NCBI Taxonomy" id="410072"/>
    <lineage>
        <taxon>Bacteria</taxon>
        <taxon>Bacillati</taxon>
        <taxon>Bacillota</taxon>
        <taxon>Clostridia</taxon>
        <taxon>Lachnospirales</taxon>
        <taxon>Lachnospiraceae</taxon>
        <taxon>Coprococcus</taxon>
    </lineage>
</organism>
<name>A0AA37QAP7_9FIRM</name>
<dbReference type="AlphaFoldDB" id="A0AA37QAP7"/>
<proteinExistence type="predicted"/>
<sequence>MKQNQFYFSPAFHIHSLKRGGQDEKRKERSNSGGASGENPRDPVESWTGF</sequence>